<gene>
    <name evidence="2" type="ORF">UR23_C0005G0019</name>
</gene>
<accession>A0A0F9Z0H2</accession>
<sequence>MFIIIVKIVIVLSFLGLVFIVLKYNSIIYRGQNLSFKELHLHIGNSVFSFYKIIYSKINKSKPIIANNLLSAYIYIKRFFSLIILQLKNLKSKITVLYDSINEKKRLRKETINNNKNFFEDILSNKEQKVKYKNKEENHKVSEENQEKIFGFHEINISSNADNKNKDNIDLEILSQKEKNLLEAIIKNPRDISFYKKLGKVYIAMNNFEDANRIAAIAFGCRPNARKSYGGSSPSPPKI</sequence>
<evidence type="ECO:0000313" key="2">
    <source>
        <dbReference type="EMBL" id="KKP37239.1"/>
    </source>
</evidence>
<keyword evidence="1" id="KW-0812">Transmembrane</keyword>
<protein>
    <submittedName>
        <fullName evidence="2">Uncharacterized protein</fullName>
    </submittedName>
</protein>
<name>A0A0F9Z0H2_9BACT</name>
<dbReference type="AlphaFoldDB" id="A0A0F9Z0H2"/>
<reference evidence="2 3" key="1">
    <citation type="journal article" date="2015" name="Nature">
        <title>rRNA introns, odd ribosomes, and small enigmatic genomes across a large radiation of phyla.</title>
        <authorList>
            <person name="Brown C.T."/>
            <person name="Hug L.A."/>
            <person name="Thomas B.C."/>
            <person name="Sharon I."/>
            <person name="Castelle C.J."/>
            <person name="Singh A."/>
            <person name="Wilkins M.J."/>
            <person name="Williams K.H."/>
            <person name="Banfield J.F."/>
        </authorList>
    </citation>
    <scope>NUCLEOTIDE SEQUENCE [LARGE SCALE GENOMIC DNA]</scope>
</reference>
<feature type="transmembrane region" description="Helical" evidence="1">
    <location>
        <begin position="6"/>
        <end position="27"/>
    </location>
</feature>
<evidence type="ECO:0000256" key="1">
    <source>
        <dbReference type="SAM" id="Phobius"/>
    </source>
</evidence>
<keyword evidence="1" id="KW-1133">Transmembrane helix</keyword>
<keyword evidence="1" id="KW-0472">Membrane</keyword>
<dbReference type="EMBL" id="LBOK01000005">
    <property type="protein sequence ID" value="KKP37239.1"/>
    <property type="molecule type" value="Genomic_DNA"/>
</dbReference>
<organism evidence="2 3">
    <name type="scientific">Candidatus Roizmanbacteria bacterium GW2011_GWA2_32_13</name>
    <dbReference type="NCBI Taxonomy" id="1618475"/>
    <lineage>
        <taxon>Bacteria</taxon>
        <taxon>Candidatus Roizmaniibacteriota</taxon>
    </lineage>
</organism>
<dbReference type="Proteomes" id="UP000034349">
    <property type="component" value="Unassembled WGS sequence"/>
</dbReference>
<evidence type="ECO:0000313" key="3">
    <source>
        <dbReference type="Proteomes" id="UP000034349"/>
    </source>
</evidence>
<comment type="caution">
    <text evidence="2">The sequence shown here is derived from an EMBL/GenBank/DDBJ whole genome shotgun (WGS) entry which is preliminary data.</text>
</comment>
<proteinExistence type="predicted"/>